<dbReference type="EMBL" id="OV170229">
    <property type="protein sequence ID" value="CAH0730986.1"/>
    <property type="molecule type" value="Genomic_DNA"/>
</dbReference>
<name>A0A8J9V2I2_9NEOP</name>
<dbReference type="AlphaFoldDB" id="A0A8J9V2I2"/>
<sequence>MESLTLSSALAYYHEDEDIKAELTKAEFNLLVNPELDYLKLLRSALEFQGFDPKVILRQLVRNRKAYMEANPTRQEWDLNNAGDDFKVHDGSELGNIITNQQSLAKDLEFLIMMFLLRNNHISKIIKKSISGLSDILEMFKQKYEINDETRASGTQLGSRDITLPRIAGVLPSVAVRMFHMRAVKETVPYHSIPGVVELLEGRGAEATGSRTVKVITTSELSHAICCPFLPSLHPKKTEKAGHIHAIMLFVAIRLDDIIQKKEKNFTPLDELLNYYKAGFESAATPEASRLEVMSKVKLFYQTKIYPTDEALFVNTKCCEALETMRVEDPSHSLLMVAARTGSLPN</sequence>
<dbReference type="GO" id="GO:0003723">
    <property type="term" value="F:RNA binding"/>
    <property type="evidence" value="ECO:0007669"/>
    <property type="project" value="InterPro"/>
</dbReference>
<dbReference type="OrthoDB" id="7438165at2759"/>
<keyword evidence="2" id="KW-1185">Reference proteome</keyword>
<gene>
    <name evidence="1" type="ORF">BINO364_LOCUS15903</name>
</gene>
<evidence type="ECO:0000313" key="1">
    <source>
        <dbReference type="EMBL" id="CAH0730986.1"/>
    </source>
</evidence>
<dbReference type="Pfam" id="PF05733">
    <property type="entry name" value="Tenui_N"/>
    <property type="match status" value="1"/>
</dbReference>
<evidence type="ECO:0000313" key="2">
    <source>
        <dbReference type="Proteomes" id="UP000838878"/>
    </source>
</evidence>
<accession>A0A8J9V2I2</accession>
<dbReference type="InterPro" id="IPR009522">
    <property type="entry name" value="Capsid_Phlebovir/Tenuivir"/>
</dbReference>
<dbReference type="Proteomes" id="UP000838878">
    <property type="component" value="Chromosome 9"/>
</dbReference>
<organism evidence="1 2">
    <name type="scientific">Brenthis ino</name>
    <name type="common">lesser marbled fritillary</name>
    <dbReference type="NCBI Taxonomy" id="405034"/>
    <lineage>
        <taxon>Eukaryota</taxon>
        <taxon>Metazoa</taxon>
        <taxon>Ecdysozoa</taxon>
        <taxon>Arthropoda</taxon>
        <taxon>Hexapoda</taxon>
        <taxon>Insecta</taxon>
        <taxon>Pterygota</taxon>
        <taxon>Neoptera</taxon>
        <taxon>Endopterygota</taxon>
        <taxon>Lepidoptera</taxon>
        <taxon>Glossata</taxon>
        <taxon>Ditrysia</taxon>
        <taxon>Papilionoidea</taxon>
        <taxon>Nymphalidae</taxon>
        <taxon>Heliconiinae</taxon>
        <taxon>Argynnini</taxon>
        <taxon>Brenthis</taxon>
    </lineage>
</organism>
<proteinExistence type="predicted"/>
<protein>
    <submittedName>
        <fullName evidence="1">Uncharacterized protein</fullName>
    </submittedName>
</protein>
<reference evidence="1" key="1">
    <citation type="submission" date="2021-12" db="EMBL/GenBank/DDBJ databases">
        <authorList>
            <person name="Martin H S."/>
        </authorList>
    </citation>
    <scope>NUCLEOTIDE SEQUENCE</scope>
</reference>
<feature type="non-terminal residue" evidence="1">
    <location>
        <position position="346"/>
    </location>
</feature>